<dbReference type="AlphaFoldDB" id="E8KCB7"/>
<reference evidence="5 6" key="1">
    <citation type="submission" date="2010-12" db="EMBL/GenBank/DDBJ databases">
        <authorList>
            <person name="Muzny D."/>
            <person name="Qin X."/>
            <person name="Deng J."/>
            <person name="Jiang H."/>
            <person name="Liu Y."/>
            <person name="Qu J."/>
            <person name="Song X.-Z."/>
            <person name="Zhang L."/>
            <person name="Thornton R."/>
            <person name="Coyle M."/>
            <person name="Francisco L."/>
            <person name="Jackson L."/>
            <person name="Javaid M."/>
            <person name="Korchina V."/>
            <person name="Kovar C."/>
            <person name="Mata R."/>
            <person name="Mathew T."/>
            <person name="Ngo R."/>
            <person name="Nguyen L."/>
            <person name="Nguyen N."/>
            <person name="Okwuonu G."/>
            <person name="Ongeri F."/>
            <person name="Pham C."/>
            <person name="Simmons D."/>
            <person name="Wilczek-Boney K."/>
            <person name="Hale W."/>
            <person name="Jakkamsetti A."/>
            <person name="Pham P."/>
            <person name="Ruth R."/>
            <person name="San Lucas F."/>
            <person name="Warren J."/>
            <person name="Zhang J."/>
            <person name="Zhao Z."/>
            <person name="Zhou C."/>
            <person name="Zhu D."/>
            <person name="Lee S."/>
            <person name="Bess C."/>
            <person name="Blankenburg K."/>
            <person name="Forbes L."/>
            <person name="Fu Q."/>
            <person name="Gubbala S."/>
            <person name="Hirani K."/>
            <person name="Jayaseelan J.C."/>
            <person name="Lara F."/>
            <person name="Munidasa M."/>
            <person name="Palculict T."/>
            <person name="Patil S."/>
            <person name="Pu L.-L."/>
            <person name="Saada N."/>
            <person name="Tang L."/>
            <person name="Weissenberger G."/>
            <person name="Zhu Y."/>
            <person name="Hemphill L."/>
            <person name="Shang Y."/>
            <person name="Youmans B."/>
            <person name="Ayvaz T."/>
            <person name="Ross M."/>
            <person name="Santibanez J."/>
            <person name="Aqrawi P."/>
            <person name="Gross S."/>
            <person name="Joshi V."/>
            <person name="Fowler G."/>
            <person name="Nazareth L."/>
            <person name="Reid J."/>
            <person name="Worley K."/>
            <person name="Petrosino J."/>
            <person name="Highlander S."/>
            <person name="Gibbs R."/>
        </authorList>
    </citation>
    <scope>NUCLEOTIDE SEQUENCE [LARGE SCALE GENOMIC DNA]</scope>
    <source>
        <strain evidence="5 6">ATCC 700780</strain>
    </source>
</reference>
<comment type="similarity">
    <text evidence="1">Belongs to the CbxX/CfxQ family.</text>
</comment>
<dbReference type="Gene3D" id="3.40.50.300">
    <property type="entry name" value="P-loop containing nucleotide triphosphate hydrolases"/>
    <property type="match status" value="1"/>
</dbReference>
<dbReference type="GO" id="GO:0005524">
    <property type="term" value="F:ATP binding"/>
    <property type="evidence" value="ECO:0007669"/>
    <property type="project" value="UniProtKB-KW"/>
</dbReference>
<accession>E8KCB7</accession>
<keyword evidence="3" id="KW-0067">ATP-binding</keyword>
<comment type="caution">
    <text evidence="5">The sequence shown here is derived from an EMBL/GenBank/DDBJ whole genome shotgun (WGS) entry which is preliminary data.</text>
</comment>
<protein>
    <submittedName>
        <fullName evidence="5">ATPase, AAA family</fullName>
    </submittedName>
</protein>
<keyword evidence="2" id="KW-0547">Nucleotide-binding</keyword>
<evidence type="ECO:0000256" key="2">
    <source>
        <dbReference type="ARBA" id="ARBA00022741"/>
    </source>
</evidence>
<dbReference type="InterPro" id="IPR050773">
    <property type="entry name" value="CbxX/CfxQ_RuBisCO_ESX"/>
</dbReference>
<organism evidence="5 6">
    <name type="scientific">Streptococcus peroris ATCC 700780</name>
    <dbReference type="NCBI Taxonomy" id="888746"/>
    <lineage>
        <taxon>Bacteria</taxon>
        <taxon>Bacillati</taxon>
        <taxon>Bacillota</taxon>
        <taxon>Bacilli</taxon>
        <taxon>Lactobacillales</taxon>
        <taxon>Streptococcaceae</taxon>
        <taxon>Streptococcus</taxon>
    </lineage>
</organism>
<dbReference type="Gene3D" id="1.10.8.60">
    <property type="match status" value="1"/>
</dbReference>
<keyword evidence="6" id="KW-1185">Reference proteome</keyword>
<dbReference type="HOGENOM" id="CLU_439991_0_0_9"/>
<dbReference type="Pfam" id="PF00004">
    <property type="entry name" value="AAA"/>
    <property type="match status" value="1"/>
</dbReference>
<evidence type="ECO:0000313" key="5">
    <source>
        <dbReference type="EMBL" id="EFX40206.1"/>
    </source>
</evidence>
<name>E8KCB7_9STRE</name>
<dbReference type="InterPro" id="IPR000641">
    <property type="entry name" value="CbxX/CfxQ"/>
</dbReference>
<dbReference type="InterPro" id="IPR041627">
    <property type="entry name" value="AAA_lid_6"/>
</dbReference>
<sequence>MHYYQVEFKNPDDFLKTQSEDFIKTNRLLLLKEDEDYYLISQENYNDQEIMGKIKDFFDHEFTLKKVKTLTESDFMKKLETSDRRELVKFLLSANKETTSYHLKPNLEKLDELKNICGLADFKKAVQELITYLSFQEKINNNEQQQHFYIFNGEKGSGRKFAIKFLMSLFEMNAIFVNCNNFSIPKIGEKDVPILVDYLSVRPKTKSDIYDTFRQKKGHSINIIIARTIQEAESIKRELLEDFNKVSIVNFPNYDEAELKKIGLQMLNKKGVQLSNEDFERLIEDNKVLKDAKEVRIFVQELVEFAVQNDYDPSDKNELSLDGFILQNESSVEDEENAEKKLSELIGLEEVKIVLNQQLAYNRVSALRQAHGYSNEILNRHLVFSGNPGTGKTVVARLFSEILYNNKIIQENKLVEVGRTDLVGEYVGQTAPKVRKAFDDARGGVLFIDEAYSLIPSSERDFGHEAISALIQEMENRRDEVLVIFAGYEELMAQFIETNPGLSSRISREIKFLDYTIEQLIAILELMINKRHYQLTDDCKTLLHQHFSEVVNCRNFGNARYVRKLVDEIVFSQAQRVIEGDKIQLENDTFLNQIILTDIHKAIVAIEAKSSKSISLIGFGR</sequence>
<dbReference type="Proteomes" id="UP000010304">
    <property type="component" value="Unassembled WGS sequence"/>
</dbReference>
<dbReference type="InterPro" id="IPR003593">
    <property type="entry name" value="AAA+_ATPase"/>
</dbReference>
<dbReference type="FunFam" id="3.40.50.300:FF:000216">
    <property type="entry name" value="Type VII secretion ATPase EccA"/>
    <property type="match status" value="1"/>
</dbReference>
<evidence type="ECO:0000313" key="6">
    <source>
        <dbReference type="Proteomes" id="UP000010304"/>
    </source>
</evidence>
<dbReference type="GO" id="GO:0016887">
    <property type="term" value="F:ATP hydrolysis activity"/>
    <property type="evidence" value="ECO:0007669"/>
    <property type="project" value="InterPro"/>
</dbReference>
<dbReference type="SUPFAM" id="SSF52540">
    <property type="entry name" value="P-loop containing nucleoside triphosphate hydrolases"/>
    <property type="match status" value="2"/>
</dbReference>
<dbReference type="SMART" id="SM00382">
    <property type="entry name" value="AAA"/>
    <property type="match status" value="1"/>
</dbReference>
<dbReference type="Pfam" id="PF17866">
    <property type="entry name" value="AAA_lid_6"/>
    <property type="match status" value="1"/>
</dbReference>
<evidence type="ECO:0000256" key="1">
    <source>
        <dbReference type="ARBA" id="ARBA00010378"/>
    </source>
</evidence>
<dbReference type="STRING" id="888746.HMPREF9180_1122"/>
<dbReference type="InterPro" id="IPR003959">
    <property type="entry name" value="ATPase_AAA_core"/>
</dbReference>
<dbReference type="EMBL" id="AEVF01000012">
    <property type="protein sequence ID" value="EFX40206.1"/>
    <property type="molecule type" value="Genomic_DNA"/>
</dbReference>
<dbReference type="OrthoDB" id="9806903at2"/>
<gene>
    <name evidence="5" type="primary">spoVK</name>
    <name evidence="5" type="ORF">HMPREF9180_1122</name>
</gene>
<evidence type="ECO:0000256" key="3">
    <source>
        <dbReference type="ARBA" id="ARBA00022840"/>
    </source>
</evidence>
<dbReference type="InterPro" id="IPR027417">
    <property type="entry name" value="P-loop_NTPase"/>
</dbReference>
<evidence type="ECO:0000259" key="4">
    <source>
        <dbReference type="SMART" id="SM00382"/>
    </source>
</evidence>
<dbReference type="PANTHER" id="PTHR43392:SF2">
    <property type="entry name" value="AAA-TYPE ATPASE FAMILY PROTEIN _ ANKYRIN REPEAT FAMILY PROTEIN"/>
    <property type="match status" value="1"/>
</dbReference>
<dbReference type="eggNOG" id="COG0464">
    <property type="taxonomic scope" value="Bacteria"/>
</dbReference>
<proteinExistence type="inferred from homology"/>
<dbReference type="PANTHER" id="PTHR43392">
    <property type="entry name" value="AAA-TYPE ATPASE FAMILY PROTEIN / ANKYRIN REPEAT FAMILY PROTEIN"/>
    <property type="match status" value="1"/>
</dbReference>
<dbReference type="PRINTS" id="PR00819">
    <property type="entry name" value="CBXCFQXSUPER"/>
</dbReference>
<feature type="domain" description="AAA+ ATPase" evidence="4">
    <location>
        <begin position="378"/>
        <end position="516"/>
    </location>
</feature>